<proteinExistence type="inferred from homology"/>
<comment type="cofactor">
    <cofactor evidence="1">
        <name>heme b</name>
        <dbReference type="ChEBI" id="CHEBI:60344"/>
    </cofactor>
</comment>
<dbReference type="PANTHER" id="PTHR33577">
    <property type="entry name" value="STERIGMATOCYSTIN BIOSYNTHESIS PEROXIDASE STCC-RELATED"/>
    <property type="match status" value="1"/>
</dbReference>
<protein>
    <recommendedName>
        <fullName evidence="9">Heme haloperoxidase family profile domain-containing protein</fullName>
    </recommendedName>
</protein>
<dbReference type="InterPro" id="IPR036851">
    <property type="entry name" value="Chloroperoxidase-like_sf"/>
</dbReference>
<feature type="signal peptide" evidence="8">
    <location>
        <begin position="1"/>
        <end position="15"/>
    </location>
</feature>
<keyword evidence="11" id="KW-1185">Reference proteome</keyword>
<dbReference type="PANTHER" id="PTHR33577:SF7">
    <property type="entry name" value="HEME HALOPEROXIDASE FAMILY PROFILE DOMAIN-CONTAINING PROTEIN"/>
    <property type="match status" value="1"/>
</dbReference>
<evidence type="ECO:0000256" key="4">
    <source>
        <dbReference type="ARBA" id="ARBA00022723"/>
    </source>
</evidence>
<evidence type="ECO:0000256" key="2">
    <source>
        <dbReference type="ARBA" id="ARBA00022559"/>
    </source>
</evidence>
<dbReference type="PROSITE" id="PS51405">
    <property type="entry name" value="HEME_HALOPEROXIDASE"/>
    <property type="match status" value="1"/>
</dbReference>
<feature type="domain" description="Heme haloperoxidase family profile" evidence="9">
    <location>
        <begin position="23"/>
        <end position="231"/>
    </location>
</feature>
<keyword evidence="8" id="KW-0732">Signal</keyword>
<evidence type="ECO:0000256" key="7">
    <source>
        <dbReference type="ARBA" id="ARBA00025795"/>
    </source>
</evidence>
<evidence type="ECO:0000256" key="5">
    <source>
        <dbReference type="ARBA" id="ARBA00023002"/>
    </source>
</evidence>
<keyword evidence="3" id="KW-0349">Heme</keyword>
<dbReference type="SUPFAM" id="SSF47571">
    <property type="entry name" value="Cloroperoxidase"/>
    <property type="match status" value="2"/>
</dbReference>
<evidence type="ECO:0000313" key="11">
    <source>
        <dbReference type="Proteomes" id="UP000028045"/>
    </source>
</evidence>
<reference evidence="10 11" key="1">
    <citation type="journal article" date="2014" name="BMC Genomics">
        <title>Comparative genome sequencing reveals chemotype-specific gene clusters in the toxigenic black mold Stachybotrys.</title>
        <authorList>
            <person name="Semeiks J."/>
            <person name="Borek D."/>
            <person name="Otwinowski Z."/>
            <person name="Grishin N.V."/>
        </authorList>
    </citation>
    <scope>NUCLEOTIDE SEQUENCE [LARGE SCALE GENOMIC DNA]</scope>
    <source>
        <strain evidence="11">CBS 109288 / IBT 7711</strain>
    </source>
</reference>
<comment type="similarity">
    <text evidence="7">Belongs to the chloroperoxidase family.</text>
</comment>
<dbReference type="GO" id="GO:0046872">
    <property type="term" value="F:metal ion binding"/>
    <property type="evidence" value="ECO:0007669"/>
    <property type="project" value="UniProtKB-KW"/>
</dbReference>
<gene>
    <name evidence="10" type="ORF">S7711_02341</name>
</gene>
<dbReference type="Gene3D" id="1.10.489.10">
    <property type="entry name" value="Chloroperoxidase-like"/>
    <property type="match status" value="1"/>
</dbReference>
<evidence type="ECO:0000256" key="1">
    <source>
        <dbReference type="ARBA" id="ARBA00001970"/>
    </source>
</evidence>
<name>A0A084B105_STACB</name>
<dbReference type="InterPro" id="IPR000028">
    <property type="entry name" value="Chloroperoxidase"/>
</dbReference>
<evidence type="ECO:0000259" key="9">
    <source>
        <dbReference type="PROSITE" id="PS51405"/>
    </source>
</evidence>
<accession>A0A084B105</accession>
<evidence type="ECO:0000256" key="6">
    <source>
        <dbReference type="ARBA" id="ARBA00023004"/>
    </source>
</evidence>
<dbReference type="Pfam" id="PF01328">
    <property type="entry name" value="Peroxidase_2"/>
    <property type="match status" value="1"/>
</dbReference>
<organism evidence="10 11">
    <name type="scientific">Stachybotrys chartarum (strain CBS 109288 / IBT 7711)</name>
    <name type="common">Toxic black mold</name>
    <name type="synonym">Stilbospora chartarum</name>
    <dbReference type="NCBI Taxonomy" id="1280523"/>
    <lineage>
        <taxon>Eukaryota</taxon>
        <taxon>Fungi</taxon>
        <taxon>Dikarya</taxon>
        <taxon>Ascomycota</taxon>
        <taxon>Pezizomycotina</taxon>
        <taxon>Sordariomycetes</taxon>
        <taxon>Hypocreomycetidae</taxon>
        <taxon>Hypocreales</taxon>
        <taxon>Stachybotryaceae</taxon>
        <taxon>Stachybotrys</taxon>
    </lineage>
</organism>
<keyword evidence="6" id="KW-0408">Iron</keyword>
<dbReference type="HOGENOM" id="CLU_050230_0_0_1"/>
<keyword evidence="5" id="KW-0560">Oxidoreductase</keyword>
<evidence type="ECO:0000313" key="10">
    <source>
        <dbReference type="EMBL" id="KEY71234.1"/>
    </source>
</evidence>
<feature type="chain" id="PRO_5012542648" description="Heme haloperoxidase family profile domain-containing protein" evidence="8">
    <location>
        <begin position="16"/>
        <end position="258"/>
    </location>
</feature>
<sequence>MKLFQLSTLMSTAAAVKIPEWASYFRWTAPGPGDVRGPCPMLNTLANHGYLPHDGRTIDHDITLSALDKALNIDGEMGGLLFEFALTTNPEPNATYFSLEDLSRHNVLEHDASLSRADFALFNDSRTFHRPTYDETRSYWTGEFVDVQMAANARYARLQTANATNPSFSLSELGFQFGAGETAAYILVLGDRMSGTVRRSWLEYFFENERLPVELGWRPQDNAVSVSDLDDMLSRILAATPGAENTRKVKARSIHGSA</sequence>
<dbReference type="EMBL" id="KL648338">
    <property type="protein sequence ID" value="KEY71234.1"/>
    <property type="molecule type" value="Genomic_DNA"/>
</dbReference>
<keyword evidence="2" id="KW-0575">Peroxidase</keyword>
<dbReference type="Proteomes" id="UP000028045">
    <property type="component" value="Unassembled WGS sequence"/>
</dbReference>
<keyword evidence="4" id="KW-0479">Metal-binding</keyword>
<dbReference type="GO" id="GO:0004601">
    <property type="term" value="F:peroxidase activity"/>
    <property type="evidence" value="ECO:0007669"/>
    <property type="project" value="UniProtKB-KW"/>
</dbReference>
<evidence type="ECO:0000256" key="3">
    <source>
        <dbReference type="ARBA" id="ARBA00022617"/>
    </source>
</evidence>
<dbReference type="AlphaFoldDB" id="A0A084B105"/>
<dbReference type="OrthoDB" id="407298at2759"/>
<evidence type="ECO:0000256" key="8">
    <source>
        <dbReference type="SAM" id="SignalP"/>
    </source>
</evidence>